<dbReference type="Proteomes" id="UP000239241">
    <property type="component" value="Unassembled WGS sequence"/>
</dbReference>
<dbReference type="InterPro" id="IPR027417">
    <property type="entry name" value="P-loop_NTPase"/>
</dbReference>
<evidence type="ECO:0000313" key="4">
    <source>
        <dbReference type="Proteomes" id="UP000239241"/>
    </source>
</evidence>
<organism evidence="3 4">
    <name type="scientific">Clavibacter michiganensis</name>
    <dbReference type="NCBI Taxonomy" id="28447"/>
    <lineage>
        <taxon>Bacteria</taxon>
        <taxon>Bacillati</taxon>
        <taxon>Actinomycetota</taxon>
        <taxon>Actinomycetes</taxon>
        <taxon>Micrococcales</taxon>
        <taxon>Microbacteriaceae</taxon>
        <taxon>Clavibacter</taxon>
    </lineage>
</organism>
<evidence type="ECO:0000256" key="1">
    <source>
        <dbReference type="SAM" id="MobiDB-lite"/>
    </source>
</evidence>
<dbReference type="AlphaFoldDB" id="A0A2S5VRJ4"/>
<proteinExistence type="predicted"/>
<keyword evidence="3" id="KW-0547">Nucleotide-binding</keyword>
<keyword evidence="3" id="KW-0067">ATP-binding</keyword>
<name>A0A2S5VRJ4_9MICO</name>
<dbReference type="Pfam" id="PF13191">
    <property type="entry name" value="AAA_16"/>
    <property type="match status" value="1"/>
</dbReference>
<evidence type="ECO:0000313" key="3">
    <source>
        <dbReference type="EMBL" id="PPF65928.1"/>
    </source>
</evidence>
<gene>
    <name evidence="3" type="ORF">C5E16_12720</name>
</gene>
<sequence>MDALSNPYTPNAGAQPEILIGRDEQTSAFRNLLGRLRRGRTDQSMIITGLRGVGKTALLNSFRTIALEEHWEVIEFEAVKHGEGRFRQTIASQLRAALLRISPRARWSDKAARAAGALSSFAVSMNDEGSWTIGWDVPSAEGCADHGDLSMDLTDVLVAVGEAAAEKGDGIVLLIDEVQFLDSRQLEALIQAIHKTVQRSLPVTFVGAGLPQIAELVGDAKSYSERLFTFPRIDSLDAEDARAALVEPAAAEGATFDTEAVDLAVQITSGYPYFIQELGSQVWTIATDGRITRGDVELARDAYEAKLDSSFFRVRLDRATPLQTSYMRAMAELGSAPQKAGDVAALMGRSSTQLGPTRAELIEMGLLFTPEHGYAAFTVPDFDHFMKRAVPVLDVPPVGARRPRRAPSDTQCPPRQDRP</sequence>
<protein>
    <submittedName>
        <fullName evidence="3">ATP-binding protein</fullName>
    </submittedName>
</protein>
<feature type="region of interest" description="Disordered" evidence="1">
    <location>
        <begin position="397"/>
        <end position="419"/>
    </location>
</feature>
<evidence type="ECO:0000259" key="2">
    <source>
        <dbReference type="Pfam" id="PF13191"/>
    </source>
</evidence>
<accession>A0A2S5VRJ4</accession>
<dbReference type="Gene3D" id="3.40.50.300">
    <property type="entry name" value="P-loop containing nucleotide triphosphate hydrolases"/>
    <property type="match status" value="1"/>
</dbReference>
<dbReference type="PANTHER" id="PTHR34301:SF8">
    <property type="entry name" value="ATPASE DOMAIN-CONTAINING PROTEIN"/>
    <property type="match status" value="1"/>
</dbReference>
<dbReference type="PANTHER" id="PTHR34301">
    <property type="entry name" value="DNA-BINDING PROTEIN-RELATED"/>
    <property type="match status" value="1"/>
</dbReference>
<reference evidence="3 4" key="1">
    <citation type="submission" date="2018-02" db="EMBL/GenBank/DDBJ databases">
        <title>Bacteriophage NCPPB3778 and a type I-E CRISPR drive the evolution of the US Biological Select Agent, Rathayibacter toxicus.</title>
        <authorList>
            <person name="Davis E.W.II."/>
            <person name="Tabima J.F."/>
            <person name="Weisberg A.J."/>
            <person name="Lopes L.D."/>
            <person name="Wiseman M.S."/>
            <person name="Wiseman M.S."/>
            <person name="Pupko T."/>
            <person name="Belcher M.S."/>
            <person name="Sechler A.J."/>
            <person name="Tancos M.A."/>
            <person name="Schroeder B.K."/>
            <person name="Murray T.D."/>
            <person name="Luster D.G."/>
            <person name="Schneider W.L."/>
            <person name="Rogers E."/>
            <person name="Andreote F.D."/>
            <person name="Grunwald N.J."/>
            <person name="Putnam M.L."/>
            <person name="Chang J.H."/>
        </authorList>
    </citation>
    <scope>NUCLEOTIDE SEQUENCE [LARGE SCALE GENOMIC DNA]</scope>
    <source>
        <strain evidence="3 4">AY1B3</strain>
    </source>
</reference>
<feature type="domain" description="Orc1-like AAA ATPase" evidence="2">
    <location>
        <begin position="19"/>
        <end position="206"/>
    </location>
</feature>
<dbReference type="RefSeq" id="WP_104290965.1">
    <property type="nucleotide sequence ID" value="NZ_PSXY01000025.1"/>
</dbReference>
<dbReference type="EMBL" id="PSXY01000025">
    <property type="protein sequence ID" value="PPF65928.1"/>
    <property type="molecule type" value="Genomic_DNA"/>
</dbReference>
<dbReference type="GO" id="GO:0005524">
    <property type="term" value="F:ATP binding"/>
    <property type="evidence" value="ECO:0007669"/>
    <property type="project" value="UniProtKB-KW"/>
</dbReference>
<dbReference type="InterPro" id="IPR041664">
    <property type="entry name" value="AAA_16"/>
</dbReference>
<dbReference type="SUPFAM" id="SSF52540">
    <property type="entry name" value="P-loop containing nucleoside triphosphate hydrolases"/>
    <property type="match status" value="1"/>
</dbReference>
<comment type="caution">
    <text evidence="3">The sequence shown here is derived from an EMBL/GenBank/DDBJ whole genome shotgun (WGS) entry which is preliminary data.</text>
</comment>